<comment type="caution">
    <text evidence="3">The sequence shown here is derived from an EMBL/GenBank/DDBJ whole genome shotgun (WGS) entry which is preliminary data.</text>
</comment>
<dbReference type="RefSeq" id="WP_305961804.1">
    <property type="nucleotide sequence ID" value="NZ_JAVAMQ010000002.1"/>
</dbReference>
<dbReference type="Gene3D" id="3.90.79.10">
    <property type="entry name" value="Nucleoside Triphosphate Pyrophosphohydrolase"/>
    <property type="match status" value="1"/>
</dbReference>
<organism evidence="3 4">
    <name type="scientific">Paracoccus spongiarum</name>
    <dbReference type="NCBI Taxonomy" id="3064387"/>
    <lineage>
        <taxon>Bacteria</taxon>
        <taxon>Pseudomonadati</taxon>
        <taxon>Pseudomonadota</taxon>
        <taxon>Alphaproteobacteria</taxon>
        <taxon>Rhodobacterales</taxon>
        <taxon>Paracoccaceae</taxon>
        <taxon>Paracoccus</taxon>
    </lineage>
</organism>
<dbReference type="PROSITE" id="PS51462">
    <property type="entry name" value="NUDIX"/>
    <property type="match status" value="1"/>
</dbReference>
<feature type="compositionally biased region" description="Basic and acidic residues" evidence="1">
    <location>
        <begin position="138"/>
        <end position="151"/>
    </location>
</feature>
<dbReference type="InterPro" id="IPR015797">
    <property type="entry name" value="NUDIX_hydrolase-like_dom_sf"/>
</dbReference>
<name>A0ABT9J8G6_9RHOB</name>
<dbReference type="Pfam" id="PF00293">
    <property type="entry name" value="NUDIX"/>
    <property type="match status" value="1"/>
</dbReference>
<proteinExistence type="predicted"/>
<dbReference type="Proteomes" id="UP001224997">
    <property type="component" value="Unassembled WGS sequence"/>
</dbReference>
<keyword evidence="4" id="KW-1185">Reference proteome</keyword>
<evidence type="ECO:0000313" key="3">
    <source>
        <dbReference type="EMBL" id="MDP5305925.1"/>
    </source>
</evidence>
<keyword evidence="3" id="KW-0378">Hydrolase</keyword>
<reference evidence="3 4" key="1">
    <citation type="submission" date="2023-08" db="EMBL/GenBank/DDBJ databases">
        <authorList>
            <person name="Park J.-S."/>
        </authorList>
    </citation>
    <scope>NUCLEOTIDE SEQUENCE [LARGE SCALE GENOMIC DNA]</scope>
    <source>
        <strain evidence="3 4">2205BS29-5</strain>
    </source>
</reference>
<evidence type="ECO:0000256" key="1">
    <source>
        <dbReference type="SAM" id="MobiDB-lite"/>
    </source>
</evidence>
<sequence>MHDIPDADAYGAVIFCARVWVLPRESADHFGGCVWTFPKGKPRAGESPAGTAAGSALDKTGYRVDLLDVIRGVFAGTASSSASVLAGARGKQRQTTLETASTRWVRVEEVKEHIAQTRVREGRERDLANLRAAGDLHAHMPWDRRPARRTETQGPCRASGRPSGGR</sequence>
<gene>
    <name evidence="3" type="ORF">Q5Y72_02305</name>
</gene>
<dbReference type="GO" id="GO:0016787">
    <property type="term" value="F:hydrolase activity"/>
    <property type="evidence" value="ECO:0007669"/>
    <property type="project" value="UniProtKB-KW"/>
</dbReference>
<protein>
    <submittedName>
        <fullName evidence="3">NUDIX hydrolase</fullName>
        <ecNumber evidence="3">3.6.-.-</ecNumber>
    </submittedName>
</protein>
<feature type="region of interest" description="Disordered" evidence="1">
    <location>
        <begin position="138"/>
        <end position="166"/>
    </location>
</feature>
<dbReference type="InterPro" id="IPR000086">
    <property type="entry name" value="NUDIX_hydrolase_dom"/>
</dbReference>
<evidence type="ECO:0000313" key="4">
    <source>
        <dbReference type="Proteomes" id="UP001224997"/>
    </source>
</evidence>
<accession>A0ABT9J8G6</accession>
<feature type="domain" description="Nudix hydrolase" evidence="2">
    <location>
        <begin position="5"/>
        <end position="132"/>
    </location>
</feature>
<dbReference type="EC" id="3.6.-.-" evidence="3"/>
<dbReference type="EMBL" id="JAVAMQ010000002">
    <property type="protein sequence ID" value="MDP5305925.1"/>
    <property type="molecule type" value="Genomic_DNA"/>
</dbReference>
<evidence type="ECO:0000259" key="2">
    <source>
        <dbReference type="PROSITE" id="PS51462"/>
    </source>
</evidence>
<dbReference type="SUPFAM" id="SSF55811">
    <property type="entry name" value="Nudix"/>
    <property type="match status" value="1"/>
</dbReference>